<dbReference type="InterPro" id="IPR010998">
    <property type="entry name" value="Integrase_recombinase_N"/>
</dbReference>
<gene>
    <name evidence="8" type="ORF">AD945_17480</name>
</gene>
<name>A0A149TEK6_9PROT</name>
<proteinExistence type="predicted"/>
<dbReference type="PANTHER" id="PTHR30349">
    <property type="entry name" value="PHAGE INTEGRASE-RELATED"/>
    <property type="match status" value="1"/>
</dbReference>
<evidence type="ECO:0000259" key="6">
    <source>
        <dbReference type="PROSITE" id="PS51898"/>
    </source>
</evidence>
<feature type="domain" description="Tyr recombinase" evidence="6">
    <location>
        <begin position="167"/>
        <end position="338"/>
    </location>
</feature>
<keyword evidence="1" id="KW-0229">DNA integration</keyword>
<protein>
    <recommendedName>
        <fullName evidence="10">Integrase</fullName>
    </recommendedName>
</protein>
<dbReference type="RefSeq" id="WP_231878164.1">
    <property type="nucleotide sequence ID" value="NZ_LHZR01000114.1"/>
</dbReference>
<dbReference type="GO" id="GO:0006310">
    <property type="term" value="P:DNA recombination"/>
    <property type="evidence" value="ECO:0007669"/>
    <property type="project" value="UniProtKB-KW"/>
</dbReference>
<organism evidence="8 9">
    <name type="scientific">Gluconobacter albidus</name>
    <dbReference type="NCBI Taxonomy" id="318683"/>
    <lineage>
        <taxon>Bacteria</taxon>
        <taxon>Pseudomonadati</taxon>
        <taxon>Pseudomonadota</taxon>
        <taxon>Alphaproteobacteria</taxon>
        <taxon>Acetobacterales</taxon>
        <taxon>Acetobacteraceae</taxon>
        <taxon>Gluconobacter</taxon>
    </lineage>
</organism>
<dbReference type="Gene3D" id="1.10.150.130">
    <property type="match status" value="1"/>
</dbReference>
<evidence type="ECO:0008006" key="10">
    <source>
        <dbReference type="Google" id="ProtNLM"/>
    </source>
</evidence>
<reference evidence="8 9" key="1">
    <citation type="submission" date="2015-06" db="EMBL/GenBank/DDBJ databases">
        <title>Improved classification and identification of acetic acid bacteria using matrix-assisted laser desorption/ionization time-of-flight mass spectrometry; Gluconobacter nephelii and Gluconobacter uchimurae are later heterotypic synonyms of Gluconobacter japonicus and Gluconobacter oxydans, respectively.</title>
        <authorList>
            <person name="Li L."/>
            <person name="Cleenwerck I."/>
            <person name="De Vuyst L."/>
            <person name="Vandamme P."/>
        </authorList>
    </citation>
    <scope>NUCLEOTIDE SEQUENCE [LARGE SCALE GENOMIC DNA]</scope>
    <source>
        <strain evidence="8 9">LMG 1768</strain>
    </source>
</reference>
<dbReference type="GO" id="GO:0003677">
    <property type="term" value="F:DNA binding"/>
    <property type="evidence" value="ECO:0007669"/>
    <property type="project" value="UniProtKB-UniRule"/>
</dbReference>
<dbReference type="GO" id="GO:0015074">
    <property type="term" value="P:DNA integration"/>
    <property type="evidence" value="ECO:0007669"/>
    <property type="project" value="UniProtKB-KW"/>
</dbReference>
<dbReference type="PATRIC" id="fig|318683.6.peg.391"/>
<keyword evidence="3" id="KW-0233">DNA recombination</keyword>
<feature type="region of interest" description="Disordered" evidence="5">
    <location>
        <begin position="343"/>
        <end position="363"/>
    </location>
</feature>
<feature type="domain" description="Core-binding (CB)" evidence="7">
    <location>
        <begin position="66"/>
        <end position="146"/>
    </location>
</feature>
<evidence type="ECO:0000313" key="9">
    <source>
        <dbReference type="Proteomes" id="UP000075636"/>
    </source>
</evidence>
<dbReference type="InterPro" id="IPR044068">
    <property type="entry name" value="CB"/>
</dbReference>
<evidence type="ECO:0000256" key="3">
    <source>
        <dbReference type="ARBA" id="ARBA00023172"/>
    </source>
</evidence>
<dbReference type="InterPro" id="IPR011010">
    <property type="entry name" value="DNA_brk_join_enz"/>
</dbReference>
<evidence type="ECO:0000256" key="2">
    <source>
        <dbReference type="ARBA" id="ARBA00023125"/>
    </source>
</evidence>
<dbReference type="EMBL" id="LHZR01000114">
    <property type="protein sequence ID" value="KXV45939.1"/>
    <property type="molecule type" value="Genomic_DNA"/>
</dbReference>
<comment type="caution">
    <text evidence="8">The sequence shown here is derived from an EMBL/GenBank/DDBJ whole genome shotgun (WGS) entry which is preliminary data.</text>
</comment>
<accession>A0A149TEK6</accession>
<keyword evidence="2 4" id="KW-0238">DNA-binding</keyword>
<feature type="compositionally biased region" description="Basic and acidic residues" evidence="5">
    <location>
        <begin position="352"/>
        <end position="363"/>
    </location>
</feature>
<sequence>MTTLRLPYIQRFKDRHGKVRYYFRKKGQKRMALPDLRDPGFIAAYQAAVAGAESRGLDAAQVTPTGSLRDVIESWYATAHFKTLEESTKAVYRRLLERMRGADYAANPVLLMESRHVRMIMSRYNESPTTANRMLRLLSMLMEHAIHMGWAESNPTAGVPRMKIKSDGIHSWTDDEIARYEVRWPSGTRERLALALLLYTGQRRSDVVKMGPSSVSANGIHLRQQKTGTELVIPIHEQLRIELDQWQPNGAGTFLATERGRPMSVNNFYNQFIDWCRDAGLPPGCSPHGLRKAAARRLAEAGCTTHQIAAITGHRSLSEVARYTRAAEQMELARSAMSRLRPNVKPVPEGVKPAEKLAEDSDF</sequence>
<dbReference type="PROSITE" id="PS51898">
    <property type="entry name" value="TYR_RECOMBINASE"/>
    <property type="match status" value="1"/>
</dbReference>
<dbReference type="Proteomes" id="UP000075636">
    <property type="component" value="Unassembled WGS sequence"/>
</dbReference>
<dbReference type="PROSITE" id="PS51900">
    <property type="entry name" value="CB"/>
    <property type="match status" value="1"/>
</dbReference>
<evidence type="ECO:0000256" key="1">
    <source>
        <dbReference type="ARBA" id="ARBA00022908"/>
    </source>
</evidence>
<evidence type="ECO:0000313" key="8">
    <source>
        <dbReference type="EMBL" id="KXV45939.1"/>
    </source>
</evidence>
<dbReference type="InterPro" id="IPR002104">
    <property type="entry name" value="Integrase_catalytic"/>
</dbReference>
<evidence type="ECO:0000256" key="4">
    <source>
        <dbReference type="PROSITE-ProRule" id="PRU01248"/>
    </source>
</evidence>
<evidence type="ECO:0000259" key="7">
    <source>
        <dbReference type="PROSITE" id="PS51900"/>
    </source>
</evidence>
<dbReference type="InterPro" id="IPR050090">
    <property type="entry name" value="Tyrosine_recombinase_XerCD"/>
</dbReference>
<dbReference type="SUPFAM" id="SSF56349">
    <property type="entry name" value="DNA breaking-rejoining enzymes"/>
    <property type="match status" value="1"/>
</dbReference>
<dbReference type="InterPro" id="IPR013762">
    <property type="entry name" value="Integrase-like_cat_sf"/>
</dbReference>
<dbReference type="Pfam" id="PF00589">
    <property type="entry name" value="Phage_integrase"/>
    <property type="match status" value="1"/>
</dbReference>
<dbReference type="AlphaFoldDB" id="A0A149TEK6"/>
<dbReference type="Gene3D" id="1.10.443.10">
    <property type="entry name" value="Intergrase catalytic core"/>
    <property type="match status" value="1"/>
</dbReference>
<evidence type="ECO:0000256" key="5">
    <source>
        <dbReference type="SAM" id="MobiDB-lite"/>
    </source>
</evidence>